<protein>
    <submittedName>
        <fullName evidence="1">Uncharacterized protein</fullName>
    </submittedName>
</protein>
<accession>A0ABQ9EKB5</accession>
<sequence length="205" mass="23532">MTSTSKKIKVDAFPPSKPVDKKANYLTLSSRPKIAFMMSVHSTHKCTNKCWNWKRTKTLKLILYMLNKPSAVLKMLQKFQVDVMLDRGSYREDSQKWELLGIKSSDGCRCKFFNRLMFLGTEIEYIKIGECYEFCKVSVRTFNNKKSVTTSPTSTFDNITDIRPVTECDNIIVKPELLNINSVKCVTFSSCISCSKDVGEFNLQK</sequence>
<proteinExistence type="predicted"/>
<evidence type="ECO:0000313" key="2">
    <source>
        <dbReference type="Proteomes" id="UP001217089"/>
    </source>
</evidence>
<name>A0ABQ9EKB5_TEGGR</name>
<comment type="caution">
    <text evidence="1">The sequence shown here is derived from an EMBL/GenBank/DDBJ whole genome shotgun (WGS) entry which is preliminary data.</text>
</comment>
<reference evidence="1 2" key="1">
    <citation type="submission" date="2022-12" db="EMBL/GenBank/DDBJ databases">
        <title>Chromosome-level genome of Tegillarca granosa.</title>
        <authorList>
            <person name="Kim J."/>
        </authorList>
    </citation>
    <scope>NUCLEOTIDE SEQUENCE [LARGE SCALE GENOMIC DNA]</scope>
    <source>
        <strain evidence="1">Teg-2019</strain>
        <tissue evidence="1">Adductor muscle</tissue>
    </source>
</reference>
<gene>
    <name evidence="1" type="ORF">KUTeg_018798</name>
</gene>
<organism evidence="1 2">
    <name type="scientific">Tegillarca granosa</name>
    <name type="common">Malaysian cockle</name>
    <name type="synonym">Anadara granosa</name>
    <dbReference type="NCBI Taxonomy" id="220873"/>
    <lineage>
        <taxon>Eukaryota</taxon>
        <taxon>Metazoa</taxon>
        <taxon>Spiralia</taxon>
        <taxon>Lophotrochozoa</taxon>
        <taxon>Mollusca</taxon>
        <taxon>Bivalvia</taxon>
        <taxon>Autobranchia</taxon>
        <taxon>Pteriomorphia</taxon>
        <taxon>Arcoida</taxon>
        <taxon>Arcoidea</taxon>
        <taxon>Arcidae</taxon>
        <taxon>Tegillarca</taxon>
    </lineage>
</organism>
<keyword evidence="2" id="KW-1185">Reference proteome</keyword>
<dbReference type="EMBL" id="JARBDR010000915">
    <property type="protein sequence ID" value="KAJ8303688.1"/>
    <property type="molecule type" value="Genomic_DNA"/>
</dbReference>
<evidence type="ECO:0000313" key="1">
    <source>
        <dbReference type="EMBL" id="KAJ8303688.1"/>
    </source>
</evidence>
<dbReference type="Proteomes" id="UP001217089">
    <property type="component" value="Unassembled WGS sequence"/>
</dbReference>